<organism evidence="1 2">
    <name type="scientific">Dentiscutata erythropus</name>
    <dbReference type="NCBI Taxonomy" id="1348616"/>
    <lineage>
        <taxon>Eukaryota</taxon>
        <taxon>Fungi</taxon>
        <taxon>Fungi incertae sedis</taxon>
        <taxon>Mucoromycota</taxon>
        <taxon>Glomeromycotina</taxon>
        <taxon>Glomeromycetes</taxon>
        <taxon>Diversisporales</taxon>
        <taxon>Gigasporaceae</taxon>
        <taxon>Dentiscutata</taxon>
    </lineage>
</organism>
<dbReference type="Proteomes" id="UP000789405">
    <property type="component" value="Unassembled WGS sequence"/>
</dbReference>
<dbReference type="AlphaFoldDB" id="A0A9N9JQ67"/>
<comment type="caution">
    <text evidence="1">The sequence shown here is derived from an EMBL/GenBank/DDBJ whole genome shotgun (WGS) entry which is preliminary data.</text>
</comment>
<protein>
    <submittedName>
        <fullName evidence="1">22770_t:CDS:1</fullName>
    </submittedName>
</protein>
<reference evidence="1" key="1">
    <citation type="submission" date="2021-06" db="EMBL/GenBank/DDBJ databases">
        <authorList>
            <person name="Kallberg Y."/>
            <person name="Tangrot J."/>
            <person name="Rosling A."/>
        </authorList>
    </citation>
    <scope>NUCLEOTIDE SEQUENCE</scope>
    <source>
        <strain evidence="1">MA453B</strain>
    </source>
</reference>
<dbReference type="OrthoDB" id="10394598at2759"/>
<evidence type="ECO:0000313" key="1">
    <source>
        <dbReference type="EMBL" id="CAG8792161.1"/>
    </source>
</evidence>
<dbReference type="EMBL" id="CAJVPY010028121">
    <property type="protein sequence ID" value="CAG8792161.1"/>
    <property type="molecule type" value="Genomic_DNA"/>
</dbReference>
<keyword evidence="2" id="KW-1185">Reference proteome</keyword>
<gene>
    <name evidence="1" type="ORF">DERYTH_LOCUS21646</name>
</gene>
<accession>A0A9N9JQ67</accession>
<evidence type="ECO:0000313" key="2">
    <source>
        <dbReference type="Proteomes" id="UP000789405"/>
    </source>
</evidence>
<sequence length="104" mass="12645">LLYEEFYRNREYPFWQFENNENLQEPVLSNSNMLLEKTLFETSEYDEDKTIELSPEEFTKEIEKHKYFLQHLQEEYDAGNLQHVKALLKGSKRVREMMDDIDCA</sequence>
<proteinExistence type="predicted"/>
<feature type="non-terminal residue" evidence="1">
    <location>
        <position position="1"/>
    </location>
</feature>
<name>A0A9N9JQ67_9GLOM</name>